<dbReference type="PROSITE" id="PS50878">
    <property type="entry name" value="RT_POL"/>
    <property type="match status" value="1"/>
</dbReference>
<dbReference type="InterPro" id="IPR000477">
    <property type="entry name" value="RT_dom"/>
</dbReference>
<name>A0ABM5JYG3_DIAVI</name>
<accession>A0ABM5JYG3</accession>
<dbReference type="Proteomes" id="UP001652700">
    <property type="component" value="Unplaced"/>
</dbReference>
<dbReference type="PANTHER" id="PTHR47027">
    <property type="entry name" value="REVERSE TRANSCRIPTASE DOMAIN-CONTAINING PROTEIN"/>
    <property type="match status" value="1"/>
</dbReference>
<dbReference type="InterPro" id="IPR043502">
    <property type="entry name" value="DNA/RNA_pol_sf"/>
</dbReference>
<dbReference type="SUPFAM" id="SSF56672">
    <property type="entry name" value="DNA/RNA polymerases"/>
    <property type="match status" value="1"/>
</dbReference>
<evidence type="ECO:0000313" key="2">
    <source>
        <dbReference type="EnsemblMetazoa" id="XP_050502979.1"/>
    </source>
</evidence>
<dbReference type="GeneID" id="126882213"/>
<evidence type="ECO:0000313" key="3">
    <source>
        <dbReference type="Proteomes" id="UP001652700"/>
    </source>
</evidence>
<organism evidence="2 3">
    <name type="scientific">Diabrotica virgifera virgifera</name>
    <name type="common">western corn rootworm</name>
    <dbReference type="NCBI Taxonomy" id="50390"/>
    <lineage>
        <taxon>Eukaryota</taxon>
        <taxon>Metazoa</taxon>
        <taxon>Ecdysozoa</taxon>
        <taxon>Arthropoda</taxon>
        <taxon>Hexapoda</taxon>
        <taxon>Insecta</taxon>
        <taxon>Pterygota</taxon>
        <taxon>Neoptera</taxon>
        <taxon>Endopterygota</taxon>
        <taxon>Coleoptera</taxon>
        <taxon>Polyphaga</taxon>
        <taxon>Cucujiformia</taxon>
        <taxon>Chrysomeloidea</taxon>
        <taxon>Chrysomelidae</taxon>
        <taxon>Galerucinae</taxon>
        <taxon>Diabroticina</taxon>
        <taxon>Diabroticites</taxon>
        <taxon>Diabrotica</taxon>
    </lineage>
</organism>
<reference evidence="2" key="1">
    <citation type="submission" date="2025-05" db="UniProtKB">
        <authorList>
            <consortium name="EnsemblMetazoa"/>
        </authorList>
    </citation>
    <scope>IDENTIFICATION</scope>
</reference>
<protein>
    <recommendedName>
        <fullName evidence="1">Reverse transcriptase domain-containing protein</fullName>
    </recommendedName>
</protein>
<dbReference type="PANTHER" id="PTHR47027:SF20">
    <property type="entry name" value="REVERSE TRANSCRIPTASE-LIKE PROTEIN WITH RNA-DIRECTED DNA POLYMERASE DOMAIN"/>
    <property type="match status" value="1"/>
</dbReference>
<sequence length="266" mass="32219">MEIDIGGGKCQTTLFFADDQVVVANDEEDMDYMFRKLKKEYEKWGLNMNMSKTEYLKIGDDEEDPELEIRTTKRCNEYKYLGSIISKEGTTKRDIEKRTQQGKKAVNILSSLLWSKDIRQETKLTIYRTLVEPIMTYGAEVWQMTKKERKRIEVVEMDYLRRACGISKKDHIRNEDIRRRTHTVYSSVDKIETRQLVWYGHVKRMNEDRWPKKALNYIPHQRRRRGRPSVAWEENVRHIMKDRAIKEDEWMDRKRWRSKCEKRQRL</sequence>
<evidence type="ECO:0000259" key="1">
    <source>
        <dbReference type="PROSITE" id="PS50878"/>
    </source>
</evidence>
<dbReference type="RefSeq" id="XP_050502979.1">
    <property type="nucleotide sequence ID" value="XM_050647022.1"/>
</dbReference>
<proteinExistence type="predicted"/>
<keyword evidence="3" id="KW-1185">Reference proteome</keyword>
<dbReference type="EnsemblMetazoa" id="XM_050647022.1">
    <property type="protein sequence ID" value="XP_050502979.1"/>
    <property type="gene ID" value="LOC126882213"/>
</dbReference>
<feature type="domain" description="Reverse transcriptase" evidence="1">
    <location>
        <begin position="1"/>
        <end position="85"/>
    </location>
</feature>